<accession>A0A0A6PK68</accession>
<dbReference type="PANTHER" id="PTHR30417">
    <property type="entry name" value="N-ACETYLMURAMOYL-L-ALANINE AMIDASE AMID"/>
    <property type="match status" value="1"/>
</dbReference>
<evidence type="ECO:0000256" key="12">
    <source>
        <dbReference type="ARBA" id="ARBA00042615"/>
    </source>
</evidence>
<evidence type="ECO:0000256" key="10">
    <source>
        <dbReference type="ARBA" id="ARBA00023316"/>
    </source>
</evidence>
<evidence type="ECO:0000256" key="6">
    <source>
        <dbReference type="ARBA" id="ARBA00022490"/>
    </source>
</evidence>
<dbReference type="Pfam" id="PF01510">
    <property type="entry name" value="Amidase_2"/>
    <property type="match status" value="1"/>
</dbReference>
<dbReference type="CDD" id="cd06583">
    <property type="entry name" value="PGRP"/>
    <property type="match status" value="1"/>
</dbReference>
<evidence type="ECO:0000256" key="1">
    <source>
        <dbReference type="ARBA" id="ARBA00001561"/>
    </source>
</evidence>
<comment type="caution">
    <text evidence="14">The sequence shown here is derived from an EMBL/GenBank/DDBJ whole genome shotgun (WGS) entry which is preliminary data.</text>
</comment>
<dbReference type="GO" id="GO:0071555">
    <property type="term" value="P:cell wall organization"/>
    <property type="evidence" value="ECO:0007669"/>
    <property type="project" value="UniProtKB-KW"/>
</dbReference>
<feature type="domain" description="N-acetylmuramoyl-L-alanine amidase" evidence="13">
    <location>
        <begin position="16"/>
        <end position="167"/>
    </location>
</feature>
<dbReference type="GO" id="GO:0009254">
    <property type="term" value="P:peptidoglycan turnover"/>
    <property type="evidence" value="ECO:0007669"/>
    <property type="project" value="TreeGrafter"/>
</dbReference>
<dbReference type="Gene3D" id="3.40.80.10">
    <property type="entry name" value="Peptidoglycan recognition protein-like"/>
    <property type="match status" value="1"/>
</dbReference>
<dbReference type="Proteomes" id="UP000030428">
    <property type="component" value="Unassembled WGS sequence"/>
</dbReference>
<keyword evidence="6" id="KW-0963">Cytoplasm</keyword>
<keyword evidence="10" id="KW-0961">Cell wall biogenesis/degradation</keyword>
<keyword evidence="8" id="KW-0378">Hydrolase</keyword>
<dbReference type="GO" id="GO:0008745">
    <property type="term" value="F:N-acetylmuramoyl-L-alanine amidase activity"/>
    <property type="evidence" value="ECO:0007669"/>
    <property type="project" value="UniProtKB-EC"/>
</dbReference>
<dbReference type="GO" id="GO:0009253">
    <property type="term" value="P:peptidoglycan catabolic process"/>
    <property type="evidence" value="ECO:0007669"/>
    <property type="project" value="InterPro"/>
</dbReference>
<proteinExistence type="inferred from homology"/>
<dbReference type="EC" id="3.5.1.28" evidence="5"/>
<evidence type="ECO:0000256" key="8">
    <source>
        <dbReference type="ARBA" id="ARBA00022801"/>
    </source>
</evidence>
<dbReference type="InterPro" id="IPR051206">
    <property type="entry name" value="NAMLAA_amidase_2"/>
</dbReference>
<comment type="subcellular location">
    <subcellularLocation>
        <location evidence="3">Cytoplasm</location>
    </subcellularLocation>
</comment>
<dbReference type="EMBL" id="JSZA02000028">
    <property type="protein sequence ID" value="KHD10579.2"/>
    <property type="molecule type" value="Genomic_DNA"/>
</dbReference>
<evidence type="ECO:0000259" key="13">
    <source>
        <dbReference type="SMART" id="SM00644"/>
    </source>
</evidence>
<evidence type="ECO:0000313" key="14">
    <source>
        <dbReference type="EMBL" id="KHD10579.2"/>
    </source>
</evidence>
<evidence type="ECO:0000256" key="11">
    <source>
        <dbReference type="ARBA" id="ARBA00039257"/>
    </source>
</evidence>
<evidence type="ECO:0000256" key="7">
    <source>
        <dbReference type="ARBA" id="ARBA00022723"/>
    </source>
</evidence>
<keyword evidence="7" id="KW-0479">Metal-binding</keyword>
<evidence type="ECO:0000256" key="2">
    <source>
        <dbReference type="ARBA" id="ARBA00001947"/>
    </source>
</evidence>
<dbReference type="InterPro" id="IPR036505">
    <property type="entry name" value="Amidase/PGRP_sf"/>
</dbReference>
<sequence length="175" mass="19928">MKLDREKAWLEGVRRYPSPHCDQRGEKIELLVIHGISLPPGQFGGPYIDQLFTHSLDKKAHPEFADIADLRVSAHLLIRRMGEITQYVSLQQRAWHAGVSSFAGRSRCNDFSIGIELEGCDDVPYTDEQYQQLRRLIGILRQAWPVLTRERIVGHSDIAPGRKTDPGPAFDWGRL</sequence>
<dbReference type="AlphaFoldDB" id="A0A0A6PK68"/>
<dbReference type="PANTHER" id="PTHR30417:SF4">
    <property type="entry name" value="1,6-ANHYDRO-N-ACETYLMURAMYL-L-ALANINE AMIDASE AMPD"/>
    <property type="match status" value="1"/>
</dbReference>
<evidence type="ECO:0000313" key="15">
    <source>
        <dbReference type="Proteomes" id="UP000030428"/>
    </source>
</evidence>
<comment type="similarity">
    <text evidence="4">Belongs to the N-acetylmuramoyl-L-alanine amidase 2 family.</text>
</comment>
<keyword evidence="15" id="KW-1185">Reference proteome</keyword>
<evidence type="ECO:0000256" key="5">
    <source>
        <dbReference type="ARBA" id="ARBA00011901"/>
    </source>
</evidence>
<gene>
    <name evidence="14" type="ORF">PN36_09275</name>
</gene>
<dbReference type="GO" id="GO:0005737">
    <property type="term" value="C:cytoplasm"/>
    <property type="evidence" value="ECO:0007669"/>
    <property type="project" value="UniProtKB-SubCell"/>
</dbReference>
<comment type="catalytic activity">
    <reaction evidence="1">
        <text>Hydrolyzes the link between N-acetylmuramoyl residues and L-amino acid residues in certain cell-wall glycopeptides.</text>
        <dbReference type="EC" id="3.5.1.28"/>
    </reaction>
</comment>
<dbReference type="InterPro" id="IPR002502">
    <property type="entry name" value="Amidase_domain"/>
</dbReference>
<evidence type="ECO:0000256" key="9">
    <source>
        <dbReference type="ARBA" id="ARBA00022833"/>
    </source>
</evidence>
<name>A0A0A6PK68_9GAMM</name>
<organism evidence="14 15">
    <name type="scientific">Candidatus Thiomargarita nelsonii</name>
    <dbReference type="NCBI Taxonomy" id="1003181"/>
    <lineage>
        <taxon>Bacteria</taxon>
        <taxon>Pseudomonadati</taxon>
        <taxon>Pseudomonadota</taxon>
        <taxon>Gammaproteobacteria</taxon>
        <taxon>Thiotrichales</taxon>
        <taxon>Thiotrichaceae</taxon>
        <taxon>Thiomargarita</taxon>
    </lineage>
</organism>
<dbReference type="NCBIfam" id="NF008758">
    <property type="entry name" value="PRK11789.1"/>
    <property type="match status" value="1"/>
</dbReference>
<reference evidence="14 15" key="1">
    <citation type="journal article" date="2016" name="Front. Microbiol.">
        <title>Single-Cell (Meta-)Genomics of a Dimorphic Candidatus Thiomargarita nelsonii Reveals Genomic Plasticity.</title>
        <authorList>
            <person name="Flood B.E."/>
            <person name="Fliss P."/>
            <person name="Jones D.S."/>
            <person name="Dick G.J."/>
            <person name="Jain S."/>
            <person name="Kaster A.K."/>
            <person name="Winkel M."/>
            <person name="Mussmann M."/>
            <person name="Bailey J."/>
        </authorList>
    </citation>
    <scope>NUCLEOTIDE SEQUENCE [LARGE SCALE GENOMIC DNA]</scope>
    <source>
        <strain evidence="14">Hydrate Ridge</strain>
    </source>
</reference>
<evidence type="ECO:0000256" key="4">
    <source>
        <dbReference type="ARBA" id="ARBA00007553"/>
    </source>
</evidence>
<evidence type="ECO:0000256" key="3">
    <source>
        <dbReference type="ARBA" id="ARBA00004496"/>
    </source>
</evidence>
<protein>
    <recommendedName>
        <fullName evidence="11">1,6-anhydro-N-acetylmuramyl-L-alanine amidase AmpD</fullName>
        <ecNumber evidence="5">3.5.1.28</ecNumber>
    </recommendedName>
    <alternativeName>
        <fullName evidence="12">N-acetylmuramoyl-L-alanine amidase</fullName>
    </alternativeName>
</protein>
<comment type="cofactor">
    <cofactor evidence="2">
        <name>Zn(2+)</name>
        <dbReference type="ChEBI" id="CHEBI:29105"/>
    </cofactor>
</comment>
<dbReference type="SMART" id="SM00644">
    <property type="entry name" value="Ami_2"/>
    <property type="match status" value="1"/>
</dbReference>
<dbReference type="SUPFAM" id="SSF55846">
    <property type="entry name" value="N-acetylmuramoyl-L-alanine amidase-like"/>
    <property type="match status" value="1"/>
</dbReference>
<keyword evidence="9" id="KW-0862">Zinc</keyword>
<dbReference type="GO" id="GO:0046872">
    <property type="term" value="F:metal ion binding"/>
    <property type="evidence" value="ECO:0007669"/>
    <property type="project" value="UniProtKB-KW"/>
</dbReference>